<proteinExistence type="predicted"/>
<protein>
    <submittedName>
        <fullName evidence="1">Uncharacterized protein</fullName>
    </submittedName>
</protein>
<evidence type="ECO:0000313" key="1">
    <source>
        <dbReference type="EMBL" id="MCA9730354.1"/>
    </source>
</evidence>
<feature type="non-terminal residue" evidence="1">
    <location>
        <position position="287"/>
    </location>
</feature>
<evidence type="ECO:0000313" key="2">
    <source>
        <dbReference type="Proteomes" id="UP000697710"/>
    </source>
</evidence>
<reference evidence="1" key="2">
    <citation type="journal article" date="2021" name="Microbiome">
        <title>Successional dynamics and alternative stable states in a saline activated sludge microbial community over 9 years.</title>
        <authorList>
            <person name="Wang Y."/>
            <person name="Ye J."/>
            <person name="Ju F."/>
            <person name="Liu L."/>
            <person name="Boyd J.A."/>
            <person name="Deng Y."/>
            <person name="Parks D.H."/>
            <person name="Jiang X."/>
            <person name="Yin X."/>
            <person name="Woodcroft B.J."/>
            <person name="Tyson G.W."/>
            <person name="Hugenholtz P."/>
            <person name="Polz M.F."/>
            <person name="Zhang T."/>
        </authorList>
    </citation>
    <scope>NUCLEOTIDE SEQUENCE</scope>
    <source>
        <strain evidence="1">HKST-UBA01</strain>
    </source>
</reference>
<gene>
    <name evidence="1" type="ORF">KC729_21920</name>
</gene>
<dbReference type="AlphaFoldDB" id="A0A956M333"/>
<dbReference type="EMBL" id="JAGQHR010001127">
    <property type="protein sequence ID" value="MCA9730354.1"/>
    <property type="molecule type" value="Genomic_DNA"/>
</dbReference>
<accession>A0A956M333</accession>
<name>A0A956M333_UNCEI</name>
<dbReference type="Proteomes" id="UP000697710">
    <property type="component" value="Unassembled WGS sequence"/>
</dbReference>
<reference evidence="1" key="1">
    <citation type="submission" date="2020-04" db="EMBL/GenBank/DDBJ databases">
        <authorList>
            <person name="Zhang T."/>
        </authorList>
    </citation>
    <scope>NUCLEOTIDE SEQUENCE</scope>
    <source>
        <strain evidence="1">HKST-UBA01</strain>
    </source>
</reference>
<organism evidence="1 2">
    <name type="scientific">Eiseniibacteriota bacterium</name>
    <dbReference type="NCBI Taxonomy" id="2212470"/>
    <lineage>
        <taxon>Bacteria</taxon>
        <taxon>Candidatus Eiseniibacteriota</taxon>
    </lineage>
</organism>
<feature type="non-terminal residue" evidence="1">
    <location>
        <position position="1"/>
    </location>
</feature>
<sequence length="287" mass="30170">MGVNGVGTADAVAPSVAWNSVNNEYLVVWSGDDGTGTLVDGEFEIFGQRLAGATGAEVGTNDFRISDMGLDGDPLLDAETPAVAYNATQNEYLVVWSGDDITDEEMEVHGQRLAGVTGAEVGTNDFRISDMGLNGDPLFDALAPQVVYAQSRGEYLVVWEGDDNSGILVNGEFEIWGQRLTAATGAEVGTNDFRISDMGPDGNASYDAQSPSVAWASAENRYLVVWSGDDNVGGVVEGEREVFGQMIDGTTGSAVGTNDFRISDMGSDGDPLFDAFNRSVGYNAAAG</sequence>
<comment type="caution">
    <text evidence="1">The sequence shown here is derived from an EMBL/GenBank/DDBJ whole genome shotgun (WGS) entry which is preliminary data.</text>
</comment>